<dbReference type="EMBL" id="QASN01000017">
    <property type="protein sequence ID" value="PTU74314.1"/>
    <property type="molecule type" value="Genomic_DNA"/>
</dbReference>
<feature type="chain" id="PRO_5015432055" evidence="1">
    <location>
        <begin position="20"/>
        <end position="139"/>
    </location>
</feature>
<comment type="caution">
    <text evidence="3">The sequence shown here is derived from an EMBL/GenBank/DDBJ whole genome shotgun (WGS) entry which is preliminary data.</text>
</comment>
<dbReference type="Pfam" id="PF14467">
    <property type="entry name" value="DUF4426"/>
    <property type="match status" value="1"/>
</dbReference>
<accession>A0A2T5P988</accession>
<evidence type="ECO:0000256" key="1">
    <source>
        <dbReference type="SAM" id="SignalP"/>
    </source>
</evidence>
<evidence type="ECO:0000313" key="4">
    <source>
        <dbReference type="Proteomes" id="UP000244064"/>
    </source>
</evidence>
<dbReference type="OrthoDB" id="8563353at2"/>
<gene>
    <name evidence="3" type="ORF">DBO85_09445</name>
</gene>
<feature type="domain" description="DUF4426" evidence="2">
    <location>
        <begin position="22"/>
        <end position="138"/>
    </location>
</feature>
<dbReference type="Gene3D" id="2.60.40.3340">
    <property type="entry name" value="Domain of unknown function DUF4426"/>
    <property type="match status" value="1"/>
</dbReference>
<evidence type="ECO:0000259" key="2">
    <source>
        <dbReference type="Pfam" id="PF14467"/>
    </source>
</evidence>
<dbReference type="RefSeq" id="WP_108107011.1">
    <property type="nucleotide sequence ID" value="NZ_QASN01000017.1"/>
</dbReference>
<keyword evidence="1" id="KW-0732">Signal</keyword>
<organism evidence="3 4">
    <name type="scientific">Pseudomonas mangrovi</name>
    <dbReference type="NCBI Taxonomy" id="2161748"/>
    <lineage>
        <taxon>Bacteria</taxon>
        <taxon>Pseudomonadati</taxon>
        <taxon>Pseudomonadota</taxon>
        <taxon>Gammaproteobacteria</taxon>
        <taxon>Pseudomonadales</taxon>
        <taxon>Pseudomonadaceae</taxon>
        <taxon>Pseudomonas</taxon>
    </lineage>
</organism>
<dbReference type="InterPro" id="IPR025218">
    <property type="entry name" value="DUF4426"/>
</dbReference>
<keyword evidence="4" id="KW-1185">Reference proteome</keyword>
<dbReference type="Proteomes" id="UP000244064">
    <property type="component" value="Unassembled WGS sequence"/>
</dbReference>
<feature type="signal peptide" evidence="1">
    <location>
        <begin position="1"/>
        <end position="19"/>
    </location>
</feature>
<name>A0A2T5P988_9PSED</name>
<protein>
    <submittedName>
        <fullName evidence="3">DUF4426 domain-containing protein</fullName>
    </submittedName>
</protein>
<reference evidence="3 4" key="1">
    <citation type="submission" date="2018-04" db="EMBL/GenBank/DDBJ databases">
        <title>Pseudomonas sp. nov., isolated from mangrove soil.</title>
        <authorList>
            <person name="Chen C."/>
        </authorList>
    </citation>
    <scope>NUCLEOTIDE SEQUENCE [LARGE SCALE GENOMIC DNA]</scope>
    <source>
        <strain evidence="3 4">TC-11</strain>
    </source>
</reference>
<dbReference type="AlphaFoldDB" id="A0A2T5P988"/>
<proteinExistence type="predicted"/>
<sequence>MRHLALFILTLCLALPAAAERKQSFGSLDVHYSIFNSSFLQPQVAAANGLVRGPKQGVVNIALLDAGKAREARVTGSVRNLLGQSRALEFKQIREGEAIYYIAQFPFDSREILHFDFKVQASGGPEHSFKVTQEVFPEE</sequence>
<evidence type="ECO:0000313" key="3">
    <source>
        <dbReference type="EMBL" id="PTU74314.1"/>
    </source>
</evidence>